<comment type="caution">
    <text evidence="2">The sequence shown here is derived from an EMBL/GenBank/DDBJ whole genome shotgun (WGS) entry which is preliminary data.</text>
</comment>
<accession>A0A8J8T4R3</accession>
<organism evidence="2 3">
    <name type="scientific">Halteria grandinella</name>
    <dbReference type="NCBI Taxonomy" id="5974"/>
    <lineage>
        <taxon>Eukaryota</taxon>
        <taxon>Sar</taxon>
        <taxon>Alveolata</taxon>
        <taxon>Ciliophora</taxon>
        <taxon>Intramacronucleata</taxon>
        <taxon>Spirotrichea</taxon>
        <taxon>Stichotrichia</taxon>
        <taxon>Sporadotrichida</taxon>
        <taxon>Halteriidae</taxon>
        <taxon>Halteria</taxon>
    </lineage>
</organism>
<feature type="region of interest" description="Disordered" evidence="1">
    <location>
        <begin position="187"/>
        <end position="207"/>
    </location>
</feature>
<protein>
    <submittedName>
        <fullName evidence="2">Uncharacterized protein</fullName>
    </submittedName>
</protein>
<name>A0A8J8T4R3_HALGN</name>
<reference evidence="2" key="1">
    <citation type="submission" date="2019-06" db="EMBL/GenBank/DDBJ databases">
        <authorList>
            <person name="Zheng W."/>
        </authorList>
    </citation>
    <scope>NUCLEOTIDE SEQUENCE</scope>
    <source>
        <strain evidence="2">QDHG01</strain>
    </source>
</reference>
<feature type="region of interest" description="Disordered" evidence="1">
    <location>
        <begin position="1"/>
        <end position="27"/>
    </location>
</feature>
<dbReference type="EMBL" id="RRYP01005143">
    <property type="protein sequence ID" value="TNV82292.1"/>
    <property type="molecule type" value="Genomic_DNA"/>
</dbReference>
<evidence type="ECO:0000313" key="3">
    <source>
        <dbReference type="Proteomes" id="UP000785679"/>
    </source>
</evidence>
<evidence type="ECO:0000313" key="2">
    <source>
        <dbReference type="EMBL" id="TNV82292.1"/>
    </source>
</evidence>
<keyword evidence="3" id="KW-1185">Reference proteome</keyword>
<dbReference type="AlphaFoldDB" id="A0A8J8T4R3"/>
<gene>
    <name evidence="2" type="ORF">FGO68_gene13183</name>
</gene>
<dbReference type="Proteomes" id="UP000785679">
    <property type="component" value="Unassembled WGS sequence"/>
</dbReference>
<sequence length="248" mass="28583">MQKGTRAATEHVGVSPHDTHPVQKGGVVDWNNQNLDFSIDLKPSEVNNRLSEVEYSISSKENRQISTAAQQCKNKVRDDQLLNILLMESDSQSHNKFKEAYKMQGMCDKTNESEQQVEMLLNQLVGEQRGQKFSFENDEENYDYYSKGKVNYNNQNQSRPRPFKCLPQLKGDNYASLISLGDLDDLQPSGQFDNHQQKSRISHSRGPAHLDLNQLENMLERVDDQSPTVSVDVRQMKYIEEREDEEEQ</sequence>
<evidence type="ECO:0000256" key="1">
    <source>
        <dbReference type="SAM" id="MobiDB-lite"/>
    </source>
</evidence>
<proteinExistence type="predicted"/>